<reference evidence="6 7" key="1">
    <citation type="submission" date="2019-10" db="EMBL/GenBank/DDBJ databases">
        <title>Whole genome shotgun sequence of Acrocarpospora macrocephala NBRC 16266.</title>
        <authorList>
            <person name="Ichikawa N."/>
            <person name="Kimura A."/>
            <person name="Kitahashi Y."/>
            <person name="Komaki H."/>
            <person name="Oguchi A."/>
        </authorList>
    </citation>
    <scope>NUCLEOTIDE SEQUENCE [LARGE SCALE GENOMIC DNA]</scope>
    <source>
        <strain evidence="6 7">NBRC 16266</strain>
    </source>
</reference>
<dbReference type="PANTHER" id="PTHR43537:SF5">
    <property type="entry name" value="UXU OPERON TRANSCRIPTIONAL REGULATOR"/>
    <property type="match status" value="1"/>
</dbReference>
<keyword evidence="1" id="KW-0805">Transcription regulation</keyword>
<feature type="compositionally biased region" description="Basic and acidic residues" evidence="4">
    <location>
        <begin position="178"/>
        <end position="191"/>
    </location>
</feature>
<dbReference type="EMBL" id="BLAE01000049">
    <property type="protein sequence ID" value="GES13697.1"/>
    <property type="molecule type" value="Genomic_DNA"/>
</dbReference>
<dbReference type="InterPro" id="IPR036390">
    <property type="entry name" value="WH_DNA-bd_sf"/>
</dbReference>
<evidence type="ECO:0000256" key="4">
    <source>
        <dbReference type="SAM" id="MobiDB-lite"/>
    </source>
</evidence>
<dbReference type="SUPFAM" id="SSF46785">
    <property type="entry name" value="Winged helix' DNA-binding domain"/>
    <property type="match status" value="2"/>
</dbReference>
<evidence type="ECO:0000259" key="5">
    <source>
        <dbReference type="PROSITE" id="PS50949"/>
    </source>
</evidence>
<keyword evidence="3" id="KW-0804">Transcription</keyword>
<dbReference type="GO" id="GO:0003677">
    <property type="term" value="F:DNA binding"/>
    <property type="evidence" value="ECO:0007669"/>
    <property type="project" value="UniProtKB-KW"/>
</dbReference>
<evidence type="ECO:0000256" key="1">
    <source>
        <dbReference type="ARBA" id="ARBA00023015"/>
    </source>
</evidence>
<sequence>MTAWALRHVQKIVDELAARIISGELPPGVRVPSAAELVATYNLASPQALWIWRQLSRRRLIRLDPAVGLVVGNPGEEWTSFYSERMEERIIAVSDHLAARIRDGEIAVHERVGTQRELRARYQVSDEVAEVAKCRLEYLGWAYSVPYRGTFAAPCEDWPIYRLEPTTANTSGRPGNHLAEHRRPDVSRVLA</sequence>
<dbReference type="InterPro" id="IPR000524">
    <property type="entry name" value="Tscrpt_reg_HTH_GntR"/>
</dbReference>
<evidence type="ECO:0000256" key="3">
    <source>
        <dbReference type="ARBA" id="ARBA00023163"/>
    </source>
</evidence>
<comment type="caution">
    <text evidence="6">The sequence shown here is derived from an EMBL/GenBank/DDBJ whole genome shotgun (WGS) entry which is preliminary data.</text>
</comment>
<feature type="region of interest" description="Disordered" evidence="4">
    <location>
        <begin position="169"/>
        <end position="191"/>
    </location>
</feature>
<dbReference type="OrthoDB" id="3564840at2"/>
<accession>A0A5M3WW55</accession>
<dbReference type="PANTHER" id="PTHR43537">
    <property type="entry name" value="TRANSCRIPTIONAL REGULATOR, GNTR FAMILY"/>
    <property type="match status" value="1"/>
</dbReference>
<dbReference type="AlphaFoldDB" id="A0A5M3WW55"/>
<evidence type="ECO:0000313" key="7">
    <source>
        <dbReference type="Proteomes" id="UP000331127"/>
    </source>
</evidence>
<organism evidence="6 7">
    <name type="scientific">Acrocarpospora macrocephala</name>
    <dbReference type="NCBI Taxonomy" id="150177"/>
    <lineage>
        <taxon>Bacteria</taxon>
        <taxon>Bacillati</taxon>
        <taxon>Actinomycetota</taxon>
        <taxon>Actinomycetes</taxon>
        <taxon>Streptosporangiales</taxon>
        <taxon>Streptosporangiaceae</taxon>
        <taxon>Acrocarpospora</taxon>
    </lineage>
</organism>
<gene>
    <name evidence="6" type="ORF">Amac_072940</name>
</gene>
<name>A0A5M3WW55_9ACTN</name>
<evidence type="ECO:0000313" key="6">
    <source>
        <dbReference type="EMBL" id="GES13697.1"/>
    </source>
</evidence>
<dbReference type="PROSITE" id="PS50949">
    <property type="entry name" value="HTH_GNTR"/>
    <property type="match status" value="1"/>
</dbReference>
<dbReference type="GO" id="GO:0003700">
    <property type="term" value="F:DNA-binding transcription factor activity"/>
    <property type="evidence" value="ECO:0007669"/>
    <property type="project" value="InterPro"/>
</dbReference>
<keyword evidence="7" id="KW-1185">Reference proteome</keyword>
<keyword evidence="2" id="KW-0238">DNA-binding</keyword>
<dbReference type="InterPro" id="IPR036388">
    <property type="entry name" value="WH-like_DNA-bd_sf"/>
</dbReference>
<feature type="domain" description="HTH gntR-type" evidence="5">
    <location>
        <begin position="6"/>
        <end position="74"/>
    </location>
</feature>
<dbReference type="Proteomes" id="UP000331127">
    <property type="component" value="Unassembled WGS sequence"/>
</dbReference>
<dbReference type="RefSeq" id="WP_155358932.1">
    <property type="nucleotide sequence ID" value="NZ_BAAAHL010000028.1"/>
</dbReference>
<dbReference type="SMART" id="SM00345">
    <property type="entry name" value="HTH_GNTR"/>
    <property type="match status" value="2"/>
</dbReference>
<protein>
    <recommendedName>
        <fullName evidence="5">HTH gntR-type domain-containing protein</fullName>
    </recommendedName>
</protein>
<dbReference type="Gene3D" id="1.10.10.10">
    <property type="entry name" value="Winged helix-like DNA-binding domain superfamily/Winged helix DNA-binding domain"/>
    <property type="match status" value="2"/>
</dbReference>
<evidence type="ECO:0000256" key="2">
    <source>
        <dbReference type="ARBA" id="ARBA00023125"/>
    </source>
</evidence>
<proteinExistence type="predicted"/>